<gene>
    <name evidence="1" type="ORF">GCM10010832_21230</name>
</gene>
<evidence type="ECO:0000313" key="1">
    <source>
        <dbReference type="EMBL" id="GGE40911.1"/>
    </source>
</evidence>
<sequence length="282" mass="33877">MKILILSSGHFSDLVSINLMYNNLLKVYNNKLHLDILFTEKQSQSIYFNECLYKNLYHLKLRSSNLSVFRELKKNNYKYIFCFSNNVFYRLLLRSLNTEIISKNNHKLRKSYFDLTNYFSYAKEKSFFHLDNIPELKRPYIHIPIISVDNNMYRKAFEIVNWSLKSSQRNSLTKNRFCFLYLNSKFIDNQTVKTKLSSIMEKLKNKNIEILIVLGREFNLKIDDLGFYKTNFLIDNFSYNNKNVYLKLFFEYAHTVMTDDESLALECHLKNKQYTFLNLNKL</sequence>
<evidence type="ECO:0000313" key="2">
    <source>
        <dbReference type="Proteomes" id="UP000599179"/>
    </source>
</evidence>
<name>A0ABQ1SKA2_9FLAO</name>
<dbReference type="RefSeq" id="WP_188459103.1">
    <property type="nucleotide sequence ID" value="NZ_BMGM01000009.1"/>
</dbReference>
<proteinExistence type="predicted"/>
<dbReference type="Proteomes" id="UP000599179">
    <property type="component" value="Unassembled WGS sequence"/>
</dbReference>
<organism evidence="1 2">
    <name type="scientific">Psychroflexus planctonicus</name>
    <dbReference type="NCBI Taxonomy" id="1526575"/>
    <lineage>
        <taxon>Bacteria</taxon>
        <taxon>Pseudomonadati</taxon>
        <taxon>Bacteroidota</taxon>
        <taxon>Flavobacteriia</taxon>
        <taxon>Flavobacteriales</taxon>
        <taxon>Flavobacteriaceae</taxon>
        <taxon>Psychroflexus</taxon>
    </lineage>
</organism>
<dbReference type="EMBL" id="BMGM01000009">
    <property type="protein sequence ID" value="GGE40911.1"/>
    <property type="molecule type" value="Genomic_DNA"/>
</dbReference>
<keyword evidence="2" id="KW-1185">Reference proteome</keyword>
<comment type="caution">
    <text evidence="1">The sequence shown here is derived from an EMBL/GenBank/DDBJ whole genome shotgun (WGS) entry which is preliminary data.</text>
</comment>
<protein>
    <submittedName>
        <fullName evidence="1">Uncharacterized protein</fullName>
    </submittedName>
</protein>
<reference evidence="2" key="1">
    <citation type="journal article" date="2019" name="Int. J. Syst. Evol. Microbiol.">
        <title>The Global Catalogue of Microorganisms (GCM) 10K type strain sequencing project: providing services to taxonomists for standard genome sequencing and annotation.</title>
        <authorList>
            <consortium name="The Broad Institute Genomics Platform"/>
            <consortium name="The Broad Institute Genome Sequencing Center for Infectious Disease"/>
            <person name="Wu L."/>
            <person name="Ma J."/>
        </authorList>
    </citation>
    <scope>NUCLEOTIDE SEQUENCE [LARGE SCALE GENOMIC DNA]</scope>
    <source>
        <strain evidence="2">CGMCC 1.12931</strain>
    </source>
</reference>
<accession>A0ABQ1SKA2</accession>